<reference evidence="1 2" key="1">
    <citation type="submission" date="2020-08" db="EMBL/GenBank/DDBJ databases">
        <title>Aphidius gifuensis genome sequencing and assembly.</title>
        <authorList>
            <person name="Du Z."/>
        </authorList>
    </citation>
    <scope>NUCLEOTIDE SEQUENCE [LARGE SCALE GENOMIC DNA]</scope>
    <source>
        <strain evidence="1">YNYX2018</strain>
        <tissue evidence="1">Adults</tissue>
    </source>
</reference>
<dbReference type="AlphaFoldDB" id="A0A835CN49"/>
<organism evidence="1 2">
    <name type="scientific">Aphidius gifuensis</name>
    <name type="common">Parasitoid wasp</name>
    <dbReference type="NCBI Taxonomy" id="684658"/>
    <lineage>
        <taxon>Eukaryota</taxon>
        <taxon>Metazoa</taxon>
        <taxon>Ecdysozoa</taxon>
        <taxon>Arthropoda</taxon>
        <taxon>Hexapoda</taxon>
        <taxon>Insecta</taxon>
        <taxon>Pterygota</taxon>
        <taxon>Neoptera</taxon>
        <taxon>Endopterygota</taxon>
        <taxon>Hymenoptera</taxon>
        <taxon>Apocrita</taxon>
        <taxon>Ichneumonoidea</taxon>
        <taxon>Braconidae</taxon>
        <taxon>Aphidiinae</taxon>
        <taxon>Aphidius</taxon>
    </lineage>
</organism>
<accession>A0A835CN49</accession>
<evidence type="ECO:0000313" key="2">
    <source>
        <dbReference type="Proteomes" id="UP000639338"/>
    </source>
</evidence>
<sequence length="227" mass="25970">MELFTREGDIIKELDANIQEPFPKEEPKISEINGLLDNGKLTLKTAEDGDITFNFHHRLSLEVKETSTTLQDEIASMEKELSNIQLTKISNSDIMIPNKKFSDRIAAKEKKPSKIQQTKLNKFNILDPDNELSLKISKDEYKWPNTTVDRSNPVYWDIFPLTENFSFSFHSIVKIQADDSDEVKLDGNLQNIIAPRKLSTEDMLSEATYATYDSGTVVFKTQDSEKM</sequence>
<proteinExistence type="predicted"/>
<protein>
    <submittedName>
        <fullName evidence="1">Uncharacterized protein</fullName>
    </submittedName>
</protein>
<dbReference type="EMBL" id="JACMRX010000004">
    <property type="protein sequence ID" value="KAF7990464.1"/>
    <property type="molecule type" value="Genomic_DNA"/>
</dbReference>
<dbReference type="Proteomes" id="UP000639338">
    <property type="component" value="Unassembled WGS sequence"/>
</dbReference>
<gene>
    <name evidence="1" type="ORF">HCN44_000269</name>
</gene>
<comment type="caution">
    <text evidence="1">The sequence shown here is derived from an EMBL/GenBank/DDBJ whole genome shotgun (WGS) entry which is preliminary data.</text>
</comment>
<keyword evidence="2" id="KW-1185">Reference proteome</keyword>
<evidence type="ECO:0000313" key="1">
    <source>
        <dbReference type="EMBL" id="KAF7990464.1"/>
    </source>
</evidence>
<name>A0A835CN49_APHGI</name>